<dbReference type="KEGG" id="bcom:BAUCODRAFT_74925"/>
<dbReference type="OrthoDB" id="4738875at2759"/>
<evidence type="ECO:0000313" key="3">
    <source>
        <dbReference type="Proteomes" id="UP000011761"/>
    </source>
</evidence>
<dbReference type="AlphaFoldDB" id="M2N653"/>
<feature type="non-terminal residue" evidence="2">
    <location>
        <position position="171"/>
    </location>
</feature>
<dbReference type="Gene3D" id="3.40.630.30">
    <property type="match status" value="1"/>
</dbReference>
<dbReference type="eggNOG" id="ENOG502SC13">
    <property type="taxonomic scope" value="Eukaryota"/>
</dbReference>
<dbReference type="Pfam" id="PF00583">
    <property type="entry name" value="Acetyltransf_1"/>
    <property type="match status" value="1"/>
</dbReference>
<dbReference type="HOGENOM" id="CLU_060131_6_4_1"/>
<evidence type="ECO:0000313" key="2">
    <source>
        <dbReference type="EMBL" id="EMC94265.1"/>
    </source>
</evidence>
<dbReference type="EMBL" id="KB445559">
    <property type="protein sequence ID" value="EMC94265.1"/>
    <property type="molecule type" value="Genomic_DNA"/>
</dbReference>
<dbReference type="InterPro" id="IPR016181">
    <property type="entry name" value="Acyl_CoA_acyltransferase"/>
</dbReference>
<name>M2N653_BAUPA</name>
<keyword evidence="3" id="KW-1185">Reference proteome</keyword>
<dbReference type="Proteomes" id="UP000011761">
    <property type="component" value="Unassembled WGS sequence"/>
</dbReference>
<protein>
    <recommendedName>
        <fullName evidence="1">N-acetyltransferase domain-containing protein</fullName>
    </recommendedName>
</protein>
<dbReference type="PANTHER" id="PTHR42791">
    <property type="entry name" value="GNAT FAMILY ACETYLTRANSFERASE"/>
    <property type="match status" value="1"/>
</dbReference>
<dbReference type="InterPro" id="IPR052523">
    <property type="entry name" value="Trichothecene_AcTrans"/>
</dbReference>
<dbReference type="InterPro" id="IPR000182">
    <property type="entry name" value="GNAT_dom"/>
</dbReference>
<proteinExistence type="predicted"/>
<dbReference type="GeneID" id="19116928"/>
<evidence type="ECO:0000259" key="1">
    <source>
        <dbReference type="PROSITE" id="PS51186"/>
    </source>
</evidence>
<dbReference type="PANTHER" id="PTHR42791:SF2">
    <property type="entry name" value="N-ACETYLTRANSFERASE DOMAIN-CONTAINING PROTEIN"/>
    <property type="match status" value="1"/>
</dbReference>
<dbReference type="PROSITE" id="PS51186">
    <property type="entry name" value="GNAT"/>
    <property type="match status" value="1"/>
</dbReference>
<accession>M2N653</accession>
<sequence>MHTSEEYVQLRTERLRKDGTGPGKHWHVAVDETNGNIAGFAAWNAPGDWQGHKDVHVDAVDPDVNPALCDEQLNTVVRQGLTEMRRNIMGDRSDYWYLATLGVHPDYQGRGVAKMLLQHGLRMADEEHKDVYLASSPAAFPLYQKLDFRELGRLPLLGGRYVLTGMLRYAR</sequence>
<dbReference type="RefSeq" id="XP_007678797.1">
    <property type="nucleotide sequence ID" value="XM_007680607.1"/>
</dbReference>
<feature type="domain" description="N-acetyltransferase" evidence="1">
    <location>
        <begin position="1"/>
        <end position="171"/>
    </location>
</feature>
<dbReference type="CDD" id="cd04301">
    <property type="entry name" value="NAT_SF"/>
    <property type="match status" value="1"/>
</dbReference>
<reference evidence="2 3" key="1">
    <citation type="journal article" date="2012" name="PLoS Pathog.">
        <title>Diverse lifestyles and strategies of plant pathogenesis encoded in the genomes of eighteen Dothideomycetes fungi.</title>
        <authorList>
            <person name="Ohm R.A."/>
            <person name="Feau N."/>
            <person name="Henrissat B."/>
            <person name="Schoch C.L."/>
            <person name="Horwitz B.A."/>
            <person name="Barry K.W."/>
            <person name="Condon B.J."/>
            <person name="Copeland A.C."/>
            <person name="Dhillon B."/>
            <person name="Glaser F."/>
            <person name="Hesse C.N."/>
            <person name="Kosti I."/>
            <person name="LaButti K."/>
            <person name="Lindquist E.A."/>
            <person name="Lucas S."/>
            <person name="Salamov A.A."/>
            <person name="Bradshaw R.E."/>
            <person name="Ciuffetti L."/>
            <person name="Hamelin R.C."/>
            <person name="Kema G.H.J."/>
            <person name="Lawrence C."/>
            <person name="Scott J.A."/>
            <person name="Spatafora J.W."/>
            <person name="Turgeon B.G."/>
            <person name="de Wit P.J.G.M."/>
            <person name="Zhong S."/>
            <person name="Goodwin S.B."/>
            <person name="Grigoriev I.V."/>
        </authorList>
    </citation>
    <scope>NUCLEOTIDE SEQUENCE [LARGE SCALE GENOMIC DNA]</scope>
    <source>
        <strain evidence="2 3">UAMH 10762</strain>
    </source>
</reference>
<dbReference type="GO" id="GO:0016747">
    <property type="term" value="F:acyltransferase activity, transferring groups other than amino-acyl groups"/>
    <property type="evidence" value="ECO:0007669"/>
    <property type="project" value="InterPro"/>
</dbReference>
<gene>
    <name evidence="2" type="ORF">BAUCODRAFT_74925</name>
</gene>
<organism evidence="2 3">
    <name type="scientific">Baudoinia panamericana (strain UAMH 10762)</name>
    <name type="common">Angels' share fungus</name>
    <name type="synonym">Baudoinia compniacensis (strain UAMH 10762)</name>
    <dbReference type="NCBI Taxonomy" id="717646"/>
    <lineage>
        <taxon>Eukaryota</taxon>
        <taxon>Fungi</taxon>
        <taxon>Dikarya</taxon>
        <taxon>Ascomycota</taxon>
        <taxon>Pezizomycotina</taxon>
        <taxon>Dothideomycetes</taxon>
        <taxon>Dothideomycetidae</taxon>
        <taxon>Mycosphaerellales</taxon>
        <taxon>Teratosphaeriaceae</taxon>
        <taxon>Baudoinia</taxon>
    </lineage>
</organism>
<dbReference type="SUPFAM" id="SSF55729">
    <property type="entry name" value="Acyl-CoA N-acyltransferases (Nat)"/>
    <property type="match status" value="1"/>
</dbReference>